<organism evidence="2 3">
    <name type="scientific">Candidatus Mycobacterium methanotrophicum</name>
    <dbReference type="NCBI Taxonomy" id="2943498"/>
    <lineage>
        <taxon>Bacteria</taxon>
        <taxon>Bacillati</taxon>
        <taxon>Actinomycetota</taxon>
        <taxon>Actinomycetes</taxon>
        <taxon>Mycobacteriales</taxon>
        <taxon>Mycobacteriaceae</taxon>
        <taxon>Mycobacterium</taxon>
    </lineage>
</organism>
<keyword evidence="1" id="KW-0472">Membrane</keyword>
<evidence type="ECO:0000313" key="3">
    <source>
        <dbReference type="Proteomes" id="UP001056610"/>
    </source>
</evidence>
<dbReference type="EMBL" id="CP097320">
    <property type="protein sequence ID" value="UQX10625.1"/>
    <property type="molecule type" value="Genomic_DNA"/>
</dbReference>
<keyword evidence="3" id="KW-1185">Reference proteome</keyword>
<proteinExistence type="predicted"/>
<gene>
    <name evidence="2" type="ORF">M5I08_21800</name>
</gene>
<reference evidence="2" key="1">
    <citation type="submission" date="2022-05" db="EMBL/GenBank/DDBJ databases">
        <title>A methanotrophic Mycobacterium dominates a cave microbial ecosystem.</title>
        <authorList>
            <person name="Van Spanning R.J.M."/>
            <person name="Guan Q."/>
            <person name="Melkonian C."/>
            <person name="Gallant J."/>
            <person name="Polerecky L."/>
            <person name="Flot J.-F."/>
            <person name="Brandt B.W."/>
            <person name="Braster M."/>
            <person name="Iturbe Espinoza P."/>
            <person name="Aerts J."/>
            <person name="Meima-Franke M."/>
            <person name="Piersma S.R."/>
            <person name="Bunduc C."/>
            <person name="Ummels R."/>
            <person name="Pain A."/>
            <person name="Fleming E.J."/>
            <person name="van der Wel N."/>
            <person name="Gherman V.D."/>
            <person name="Sarbu S.M."/>
            <person name="Bodelier P.L.E."/>
            <person name="Bitter W."/>
        </authorList>
    </citation>
    <scope>NUCLEOTIDE SEQUENCE</scope>
    <source>
        <strain evidence="2">Sulfur Cave</strain>
    </source>
</reference>
<evidence type="ECO:0000313" key="2">
    <source>
        <dbReference type="EMBL" id="UQX10625.1"/>
    </source>
</evidence>
<feature type="transmembrane region" description="Helical" evidence="1">
    <location>
        <begin position="66"/>
        <end position="85"/>
    </location>
</feature>
<dbReference type="Pfam" id="PF17197">
    <property type="entry name" value="DUF5134"/>
    <property type="match status" value="1"/>
</dbReference>
<feature type="transmembrane region" description="Helical" evidence="1">
    <location>
        <begin position="92"/>
        <end position="110"/>
    </location>
</feature>
<feature type="transmembrane region" description="Helical" evidence="1">
    <location>
        <begin position="6"/>
        <end position="24"/>
    </location>
</feature>
<feature type="transmembrane region" description="Helical" evidence="1">
    <location>
        <begin position="186"/>
        <end position="207"/>
    </location>
</feature>
<keyword evidence="1" id="KW-0812">Transmembrane</keyword>
<feature type="transmembrane region" description="Helical" evidence="1">
    <location>
        <begin position="36"/>
        <end position="54"/>
    </location>
</feature>
<name>A0ABY4QHX6_9MYCO</name>
<protein>
    <submittedName>
        <fullName evidence="2">DUF5134 domain-containing protein</fullName>
    </submittedName>
</protein>
<feature type="transmembrane region" description="Helical" evidence="1">
    <location>
        <begin position="148"/>
        <end position="174"/>
    </location>
</feature>
<keyword evidence="1" id="KW-1133">Transmembrane helix</keyword>
<dbReference type="InterPro" id="IPR033458">
    <property type="entry name" value="DUF5134"/>
</dbReference>
<dbReference type="RefSeq" id="WP_219067022.1">
    <property type="nucleotide sequence ID" value="NZ_CAJUXY010000014.1"/>
</dbReference>
<evidence type="ECO:0000256" key="1">
    <source>
        <dbReference type="SAM" id="Phobius"/>
    </source>
</evidence>
<dbReference type="Proteomes" id="UP001056610">
    <property type="component" value="Chromosome"/>
</dbReference>
<accession>A0ABY4QHX6</accession>
<sequence>MIHGIVLRWVVTGLFALTAVEYGVAVVAKSRPWMSAVNYALHFVMAVAMVVMAWPWSTGLPTTGPAVFFLLAALTFVVMAIVAVRTATRWELYAYHGVMMLATAWMYAIMDRHLMPAGSSPRPDMSSMSMPGMDMSAMNMPATNEPPLWISVVGWIGAVGFAVAAVFWTFRYALDRRRKTAPRRSLGDFGQAMMAAGMAIFFLATLFRI</sequence>